<protein>
    <recommendedName>
        <fullName evidence="3">THAP-type domain-containing protein</fullName>
    </recommendedName>
</protein>
<dbReference type="Proteomes" id="UP000472271">
    <property type="component" value="Chromosome 5"/>
</dbReference>
<evidence type="ECO:0000313" key="2">
    <source>
        <dbReference type="Proteomes" id="UP000472271"/>
    </source>
</evidence>
<organism evidence="1 2">
    <name type="scientific">Sphaeramia orbicularis</name>
    <name type="common">orbiculate cardinalfish</name>
    <dbReference type="NCBI Taxonomy" id="375764"/>
    <lineage>
        <taxon>Eukaryota</taxon>
        <taxon>Metazoa</taxon>
        <taxon>Chordata</taxon>
        <taxon>Craniata</taxon>
        <taxon>Vertebrata</taxon>
        <taxon>Euteleostomi</taxon>
        <taxon>Actinopterygii</taxon>
        <taxon>Neopterygii</taxon>
        <taxon>Teleostei</taxon>
        <taxon>Neoteleostei</taxon>
        <taxon>Acanthomorphata</taxon>
        <taxon>Gobiaria</taxon>
        <taxon>Kurtiformes</taxon>
        <taxon>Apogonoidei</taxon>
        <taxon>Apogonidae</taxon>
        <taxon>Apogoninae</taxon>
        <taxon>Sphaeramia</taxon>
    </lineage>
</organism>
<dbReference type="InParanoid" id="A0A672ZTC8"/>
<evidence type="ECO:0008006" key="3">
    <source>
        <dbReference type="Google" id="ProtNLM"/>
    </source>
</evidence>
<reference evidence="1" key="1">
    <citation type="submission" date="2019-06" db="EMBL/GenBank/DDBJ databases">
        <authorList>
            <consortium name="Wellcome Sanger Institute Data Sharing"/>
        </authorList>
    </citation>
    <scope>NUCLEOTIDE SEQUENCE [LARGE SCALE GENOMIC DNA]</scope>
</reference>
<accession>A0A672ZTC8</accession>
<sequence>MPSSCCAVCCQNRKNTQKDLNFYRIPAGKHPFQKNRRKLCKLYCSSDGIWCVLCTHVLPFMCYLMACQFVFRCVLHRT</sequence>
<reference evidence="1" key="2">
    <citation type="submission" date="2025-08" db="UniProtKB">
        <authorList>
            <consortium name="Ensembl"/>
        </authorList>
    </citation>
    <scope>IDENTIFICATION</scope>
</reference>
<dbReference type="Ensembl" id="ENSSORT00005021134.1">
    <property type="protein sequence ID" value="ENSSORP00005020560.1"/>
    <property type="gene ID" value="ENSSORG00005010003.1"/>
</dbReference>
<evidence type="ECO:0000313" key="1">
    <source>
        <dbReference type="Ensembl" id="ENSSORP00005020560.1"/>
    </source>
</evidence>
<proteinExistence type="predicted"/>
<keyword evidence="2" id="KW-1185">Reference proteome</keyword>
<name>A0A672ZTC8_9TELE</name>
<reference evidence="1" key="3">
    <citation type="submission" date="2025-09" db="UniProtKB">
        <authorList>
            <consortium name="Ensembl"/>
        </authorList>
    </citation>
    <scope>IDENTIFICATION</scope>
</reference>
<dbReference type="AlphaFoldDB" id="A0A672ZTC8"/>